<dbReference type="Pfam" id="PF04463">
    <property type="entry name" value="2-thiour_desulf"/>
    <property type="match status" value="1"/>
</dbReference>
<evidence type="ECO:0000313" key="1">
    <source>
        <dbReference type="EMBL" id="PXX78393.1"/>
    </source>
</evidence>
<reference evidence="1 2" key="1">
    <citation type="submission" date="2018-05" db="EMBL/GenBank/DDBJ databases">
        <title>Genomic Encyclopedia of Type Strains, Phase IV (KMG-IV): sequencing the most valuable type-strain genomes for metagenomic binning, comparative biology and taxonomic classification.</title>
        <authorList>
            <person name="Goeker M."/>
        </authorList>
    </citation>
    <scope>NUCLEOTIDE SEQUENCE [LARGE SCALE GENOMIC DNA]</scope>
    <source>
        <strain evidence="1 2">DSM 29661</strain>
    </source>
</reference>
<dbReference type="InterPro" id="IPR007553">
    <property type="entry name" value="2-thiour_desulf"/>
</dbReference>
<comment type="caution">
    <text evidence="1">The sequence shown here is derived from an EMBL/GenBank/DDBJ whole genome shotgun (WGS) entry which is preliminary data.</text>
</comment>
<name>A0A318KYT5_9NEIS</name>
<organism evidence="1 2">
    <name type="scientific">Rivihabitans pingtungensis</name>
    <dbReference type="NCBI Taxonomy" id="1054498"/>
    <lineage>
        <taxon>Bacteria</taxon>
        <taxon>Pseudomonadati</taxon>
        <taxon>Pseudomonadota</taxon>
        <taxon>Betaproteobacteria</taxon>
        <taxon>Neisseriales</taxon>
        <taxon>Aquaspirillaceae</taxon>
        <taxon>Rivihabitans</taxon>
    </lineage>
</organism>
<dbReference type="RefSeq" id="WP_110390986.1">
    <property type="nucleotide sequence ID" value="NZ_QJKI01000011.1"/>
</dbReference>
<proteinExistence type="predicted"/>
<protein>
    <submittedName>
        <fullName evidence="1">Uncharacterized protein YbbK (DUF523 family)</fullName>
    </submittedName>
</protein>
<dbReference type="Proteomes" id="UP000247555">
    <property type="component" value="Unassembled WGS sequence"/>
</dbReference>
<dbReference type="EMBL" id="QJKI01000011">
    <property type="protein sequence ID" value="PXX78393.1"/>
    <property type="molecule type" value="Genomic_DNA"/>
</dbReference>
<evidence type="ECO:0000313" key="2">
    <source>
        <dbReference type="Proteomes" id="UP000247555"/>
    </source>
</evidence>
<keyword evidence="2" id="KW-1185">Reference proteome</keyword>
<dbReference type="AlphaFoldDB" id="A0A318KYT5"/>
<accession>A0A318KYT5</accession>
<gene>
    <name evidence="1" type="ORF">DFR34_11125</name>
</gene>
<sequence>MSTPILISACLLGAPVRYDGEHCRQDHPWLRALADAGRLLPICPEVAGGLPTPRPPAELCGGDGHALWAGAAQVRTATGEDLSAAFCAGARAACALAAQHGVRLAILKARSPSCGCRQVYSGQFDGQLRAGQGVAAAALATAGVTLFDEQQLTEAARWLAANEAEHAPR</sequence>
<dbReference type="PANTHER" id="PTHR30087:SF1">
    <property type="entry name" value="HYPOTHETICAL CYTOSOLIC PROTEIN"/>
    <property type="match status" value="1"/>
</dbReference>
<dbReference type="OrthoDB" id="495783at2"/>
<dbReference type="PANTHER" id="PTHR30087">
    <property type="entry name" value="INNER MEMBRANE PROTEIN"/>
    <property type="match status" value="1"/>
</dbReference>